<keyword evidence="2" id="KW-1133">Transmembrane helix</keyword>
<feature type="transmembrane region" description="Helical" evidence="2">
    <location>
        <begin position="6"/>
        <end position="29"/>
    </location>
</feature>
<keyword evidence="2" id="KW-0812">Transmembrane</keyword>
<evidence type="ECO:0000256" key="2">
    <source>
        <dbReference type="SAM" id="Phobius"/>
    </source>
</evidence>
<comment type="caution">
    <text evidence="3">The sequence shown here is derived from an EMBL/GenBank/DDBJ whole genome shotgun (WGS) entry which is preliminary data.</text>
</comment>
<dbReference type="RefSeq" id="WP_042543767.1">
    <property type="nucleotide sequence ID" value="NZ_JXSQ01000007.1"/>
</dbReference>
<organism evidence="3 4">
    <name type="scientific">Leucobacter komagatae</name>
    <dbReference type="NCBI Taxonomy" id="55969"/>
    <lineage>
        <taxon>Bacteria</taxon>
        <taxon>Bacillati</taxon>
        <taxon>Actinomycetota</taxon>
        <taxon>Actinomycetes</taxon>
        <taxon>Micrococcales</taxon>
        <taxon>Microbacteriaceae</taxon>
        <taxon>Leucobacter</taxon>
    </lineage>
</organism>
<feature type="transmembrane region" description="Helical" evidence="2">
    <location>
        <begin position="74"/>
        <end position="95"/>
    </location>
</feature>
<keyword evidence="2" id="KW-0472">Membrane</keyword>
<name>A0A0D0IMC2_9MICO</name>
<gene>
    <name evidence="3" type="ORF">SD72_07210</name>
</gene>
<dbReference type="Proteomes" id="UP000032120">
    <property type="component" value="Unassembled WGS sequence"/>
</dbReference>
<evidence type="ECO:0000256" key="1">
    <source>
        <dbReference type="SAM" id="MobiDB-lite"/>
    </source>
</evidence>
<dbReference type="OrthoDB" id="3177419at2"/>
<protein>
    <submittedName>
        <fullName evidence="3">Uncharacterized protein</fullName>
    </submittedName>
</protein>
<evidence type="ECO:0000313" key="4">
    <source>
        <dbReference type="Proteomes" id="UP000032120"/>
    </source>
</evidence>
<accession>A0A0D0IMC2</accession>
<sequence>MSDVNWMAFVTVFGTSLFAAVFVVALYSLGIRFLATPPRPARRPDGSLEPVGPDRDDEDDDIDEEAGRPLWATIAARACFGASVIAVLFGIYLIVPALHG</sequence>
<feature type="region of interest" description="Disordered" evidence="1">
    <location>
        <begin position="36"/>
        <end position="63"/>
    </location>
</feature>
<dbReference type="AlphaFoldDB" id="A0A0D0IMC2"/>
<keyword evidence="4" id="KW-1185">Reference proteome</keyword>
<reference evidence="3 4" key="1">
    <citation type="submission" date="2015-01" db="EMBL/GenBank/DDBJ databases">
        <title>Draft genome sequence of Leucobacter komagatae strain VKM ST2845.</title>
        <authorList>
            <person name="Karlyshev A.V."/>
            <person name="Kudryashova E.B."/>
        </authorList>
    </citation>
    <scope>NUCLEOTIDE SEQUENCE [LARGE SCALE GENOMIC DNA]</scope>
    <source>
        <strain evidence="3 4">VKM ST2845</strain>
    </source>
</reference>
<evidence type="ECO:0000313" key="3">
    <source>
        <dbReference type="EMBL" id="KIP52744.1"/>
    </source>
</evidence>
<dbReference type="EMBL" id="JXSQ01000007">
    <property type="protein sequence ID" value="KIP52744.1"/>
    <property type="molecule type" value="Genomic_DNA"/>
</dbReference>
<proteinExistence type="predicted"/>